<evidence type="ECO:0000259" key="6">
    <source>
        <dbReference type="PROSITE" id="PS50850"/>
    </source>
</evidence>
<gene>
    <name evidence="7" type="ordered locus">Sfum_0552</name>
</gene>
<dbReference type="Pfam" id="PF07690">
    <property type="entry name" value="MFS_1"/>
    <property type="match status" value="1"/>
</dbReference>
<feature type="domain" description="Major facilitator superfamily (MFS) profile" evidence="6">
    <location>
        <begin position="17"/>
        <end position="398"/>
    </location>
</feature>
<dbReference type="InParanoid" id="A0LFP9"/>
<feature type="transmembrane region" description="Helical" evidence="5">
    <location>
        <begin position="83"/>
        <end position="105"/>
    </location>
</feature>
<feature type="transmembrane region" description="Helical" evidence="5">
    <location>
        <begin position="310"/>
        <end position="331"/>
    </location>
</feature>
<feature type="transmembrane region" description="Helical" evidence="5">
    <location>
        <begin position="249"/>
        <end position="273"/>
    </location>
</feature>
<organism evidence="7 8">
    <name type="scientific">Syntrophobacter fumaroxidans (strain DSM 10017 / MPOB)</name>
    <dbReference type="NCBI Taxonomy" id="335543"/>
    <lineage>
        <taxon>Bacteria</taxon>
        <taxon>Pseudomonadati</taxon>
        <taxon>Thermodesulfobacteriota</taxon>
        <taxon>Syntrophobacteria</taxon>
        <taxon>Syntrophobacterales</taxon>
        <taxon>Syntrophobacteraceae</taxon>
        <taxon>Syntrophobacter</taxon>
    </lineage>
</organism>
<keyword evidence="8" id="KW-1185">Reference proteome</keyword>
<sequence length="407" mass="42728">MNPDDPSLKSTVAFVRLLFLCCIVCFFCYVGAYMRVPVVPLFALSLGADAFEVGLINSSFLFMAALLSLPLGIVSDRLGRKSLILGGILLTSLSSFLLCLCRNPMQMVLVYLLFGVGLAAFAPTLMSYVADFAPATHLGRSYGYYTMALYGGMSLGPALGGALAEVTGYPAVFAISGGFGFLMFCLVLVLLPRTPRTAAHSSRKLDSMAVAGTFLTNRPLLGCWMGTLGGCFGLGMFVTFVPLHAAEQGISVASIGLIFASQSLFNAVARIPFGHFTDRVKDRGAVVVFGLIGFSIAVSGIAFSTGIFHFIGFSIALGITMSLTFTALGALISEVVPHDSRGLAMGGYSTCIYLGMMLSAVSMGALARDLGFKSAFLVTAGVIALTGVVFRAFVTRIPPSPSAGNLL</sequence>
<dbReference type="PANTHER" id="PTHR23518">
    <property type="entry name" value="C-METHYLTRANSFERASE"/>
    <property type="match status" value="1"/>
</dbReference>
<feature type="transmembrane region" description="Helical" evidence="5">
    <location>
        <begin position="169"/>
        <end position="191"/>
    </location>
</feature>
<dbReference type="Proteomes" id="UP000001784">
    <property type="component" value="Chromosome"/>
</dbReference>
<dbReference type="STRING" id="335543.Sfum_0552"/>
<feature type="transmembrane region" description="Helical" evidence="5">
    <location>
        <begin position="343"/>
        <end position="363"/>
    </location>
</feature>
<dbReference type="InterPro" id="IPR036259">
    <property type="entry name" value="MFS_trans_sf"/>
</dbReference>
<dbReference type="InterPro" id="IPR005829">
    <property type="entry name" value="Sugar_transporter_CS"/>
</dbReference>
<evidence type="ECO:0000256" key="3">
    <source>
        <dbReference type="ARBA" id="ARBA00022989"/>
    </source>
</evidence>
<dbReference type="CDD" id="cd17325">
    <property type="entry name" value="MFS_MdtG_SLC18_like"/>
    <property type="match status" value="1"/>
</dbReference>
<comment type="subcellular location">
    <subcellularLocation>
        <location evidence="1">Membrane</location>
        <topology evidence="1">Multi-pass membrane protein</topology>
    </subcellularLocation>
</comment>
<dbReference type="RefSeq" id="WP_011697424.1">
    <property type="nucleotide sequence ID" value="NC_008554.1"/>
</dbReference>
<feature type="transmembrane region" description="Helical" evidence="5">
    <location>
        <begin position="285"/>
        <end position="304"/>
    </location>
</feature>
<dbReference type="InterPro" id="IPR011701">
    <property type="entry name" value="MFS"/>
</dbReference>
<dbReference type="InterPro" id="IPR020846">
    <property type="entry name" value="MFS_dom"/>
</dbReference>
<evidence type="ECO:0000256" key="2">
    <source>
        <dbReference type="ARBA" id="ARBA00022692"/>
    </source>
</evidence>
<dbReference type="eggNOG" id="COG2814">
    <property type="taxonomic scope" value="Bacteria"/>
</dbReference>
<evidence type="ECO:0000256" key="5">
    <source>
        <dbReference type="SAM" id="Phobius"/>
    </source>
</evidence>
<dbReference type="KEGG" id="sfu:Sfum_0552"/>
<dbReference type="HOGENOM" id="CLU_001265_10_14_7"/>
<evidence type="ECO:0000313" key="8">
    <source>
        <dbReference type="Proteomes" id="UP000001784"/>
    </source>
</evidence>
<dbReference type="EMBL" id="CP000478">
    <property type="protein sequence ID" value="ABK16251.1"/>
    <property type="molecule type" value="Genomic_DNA"/>
</dbReference>
<dbReference type="Gene3D" id="1.20.1250.20">
    <property type="entry name" value="MFS general substrate transporter like domains"/>
    <property type="match status" value="2"/>
</dbReference>
<dbReference type="AlphaFoldDB" id="A0LFP9"/>
<evidence type="ECO:0000256" key="4">
    <source>
        <dbReference type="ARBA" id="ARBA00023136"/>
    </source>
</evidence>
<dbReference type="PROSITE" id="PS00216">
    <property type="entry name" value="SUGAR_TRANSPORT_1"/>
    <property type="match status" value="1"/>
</dbReference>
<dbReference type="GO" id="GO:0016020">
    <property type="term" value="C:membrane"/>
    <property type="evidence" value="ECO:0007669"/>
    <property type="project" value="UniProtKB-SubCell"/>
</dbReference>
<dbReference type="SUPFAM" id="SSF103473">
    <property type="entry name" value="MFS general substrate transporter"/>
    <property type="match status" value="1"/>
</dbReference>
<dbReference type="PANTHER" id="PTHR23518:SF2">
    <property type="entry name" value="MAJOR FACILITATOR SUPERFAMILY TRANSPORTER"/>
    <property type="match status" value="1"/>
</dbReference>
<dbReference type="OrthoDB" id="9764259at2"/>
<proteinExistence type="predicted"/>
<name>A0LFP9_SYNFM</name>
<feature type="transmembrane region" description="Helical" evidence="5">
    <location>
        <begin position="375"/>
        <end position="394"/>
    </location>
</feature>
<dbReference type="GO" id="GO:0022857">
    <property type="term" value="F:transmembrane transporter activity"/>
    <property type="evidence" value="ECO:0007669"/>
    <property type="project" value="InterPro"/>
</dbReference>
<feature type="transmembrane region" description="Helical" evidence="5">
    <location>
        <begin position="142"/>
        <end position="163"/>
    </location>
</feature>
<keyword evidence="2 5" id="KW-0812">Transmembrane</keyword>
<keyword evidence="3 5" id="KW-1133">Transmembrane helix</keyword>
<keyword evidence="4 5" id="KW-0472">Membrane</keyword>
<feature type="transmembrane region" description="Helical" evidence="5">
    <location>
        <begin position="221"/>
        <end position="243"/>
    </location>
</feature>
<evidence type="ECO:0000313" key="7">
    <source>
        <dbReference type="EMBL" id="ABK16251.1"/>
    </source>
</evidence>
<protein>
    <submittedName>
        <fullName evidence="7">Major facilitator superfamily MFS_1</fullName>
    </submittedName>
</protein>
<accession>A0LFP9</accession>
<feature type="transmembrane region" description="Helical" evidence="5">
    <location>
        <begin position="54"/>
        <end position="74"/>
    </location>
</feature>
<feature type="transmembrane region" description="Helical" evidence="5">
    <location>
        <begin position="111"/>
        <end position="130"/>
    </location>
</feature>
<feature type="transmembrane region" description="Helical" evidence="5">
    <location>
        <begin position="12"/>
        <end position="34"/>
    </location>
</feature>
<reference evidence="7 8" key="1">
    <citation type="submission" date="2006-10" db="EMBL/GenBank/DDBJ databases">
        <title>Complete sequence of Syntrophobacter fumaroxidans MPOB.</title>
        <authorList>
            <consortium name="US DOE Joint Genome Institute"/>
            <person name="Copeland A."/>
            <person name="Lucas S."/>
            <person name="Lapidus A."/>
            <person name="Barry K."/>
            <person name="Detter J.C."/>
            <person name="Glavina del Rio T."/>
            <person name="Hammon N."/>
            <person name="Israni S."/>
            <person name="Pitluck S."/>
            <person name="Goltsman E.G."/>
            <person name="Martinez M."/>
            <person name="Schmutz J."/>
            <person name="Larimer F."/>
            <person name="Land M."/>
            <person name="Hauser L."/>
            <person name="Kyrpides N."/>
            <person name="Kim E."/>
            <person name="Boone D.R."/>
            <person name="Brockman F."/>
            <person name="Culley D."/>
            <person name="Ferry J."/>
            <person name="Gunsalus R."/>
            <person name="McInerney M.J."/>
            <person name="Morrison M."/>
            <person name="Plugge C."/>
            <person name="Rohlin L."/>
            <person name="Scholten J."/>
            <person name="Sieber J."/>
            <person name="Stams A.J.M."/>
            <person name="Worm P."/>
            <person name="Henstra A.M."/>
            <person name="Richardson P."/>
        </authorList>
    </citation>
    <scope>NUCLEOTIDE SEQUENCE [LARGE SCALE GENOMIC DNA]</scope>
    <source>
        <strain evidence="8">DSM 10017 / MPOB</strain>
    </source>
</reference>
<dbReference type="PROSITE" id="PS50850">
    <property type="entry name" value="MFS"/>
    <property type="match status" value="1"/>
</dbReference>
<evidence type="ECO:0000256" key="1">
    <source>
        <dbReference type="ARBA" id="ARBA00004141"/>
    </source>
</evidence>